<dbReference type="STRING" id="1005944.SAMN05192576_3299"/>
<keyword evidence="8" id="KW-1185">Reference proteome</keyword>
<protein>
    <submittedName>
        <fullName evidence="7">Arylsulfatase A</fullName>
    </submittedName>
</protein>
<comment type="similarity">
    <text evidence="1">Belongs to the sulfatase family.</text>
</comment>
<dbReference type="InterPro" id="IPR024607">
    <property type="entry name" value="Sulfatase_CS"/>
</dbReference>
<dbReference type="EMBL" id="FNIC01000006">
    <property type="protein sequence ID" value="SDO08891.1"/>
    <property type="molecule type" value="Genomic_DNA"/>
</dbReference>
<evidence type="ECO:0000313" key="7">
    <source>
        <dbReference type="EMBL" id="SDO08891.1"/>
    </source>
</evidence>
<evidence type="ECO:0000256" key="4">
    <source>
        <dbReference type="ARBA" id="ARBA00023180"/>
    </source>
</evidence>
<accession>A0A1H0GQB8</accession>
<feature type="region of interest" description="Disordered" evidence="5">
    <location>
        <begin position="259"/>
        <end position="290"/>
    </location>
</feature>
<name>A0A1H0GQB8_9ACTN</name>
<feature type="domain" description="Sulfatase N-terminal" evidence="6">
    <location>
        <begin position="63"/>
        <end position="434"/>
    </location>
</feature>
<keyword evidence="3" id="KW-0378">Hydrolase</keyword>
<dbReference type="Proteomes" id="UP000199004">
    <property type="component" value="Unassembled WGS sequence"/>
</dbReference>
<evidence type="ECO:0000259" key="6">
    <source>
        <dbReference type="Pfam" id="PF00884"/>
    </source>
</evidence>
<dbReference type="GO" id="GO:0016787">
    <property type="term" value="F:hydrolase activity"/>
    <property type="evidence" value="ECO:0007669"/>
    <property type="project" value="UniProtKB-KW"/>
</dbReference>
<keyword evidence="2" id="KW-0732">Signal</keyword>
<dbReference type="Gene3D" id="3.40.720.10">
    <property type="entry name" value="Alkaline Phosphatase, subunit A"/>
    <property type="match status" value="1"/>
</dbReference>
<dbReference type="PANTHER" id="PTHR43108">
    <property type="entry name" value="N-ACETYLGLUCOSAMINE-6-SULFATASE FAMILY MEMBER"/>
    <property type="match status" value="1"/>
</dbReference>
<dbReference type="Pfam" id="PF00884">
    <property type="entry name" value="Sulfatase"/>
    <property type="match status" value="1"/>
</dbReference>
<dbReference type="PANTHER" id="PTHR43108:SF8">
    <property type="entry name" value="SD21168P"/>
    <property type="match status" value="1"/>
</dbReference>
<evidence type="ECO:0000313" key="8">
    <source>
        <dbReference type="Proteomes" id="UP000199004"/>
    </source>
</evidence>
<feature type="compositionally biased region" description="Basic and acidic residues" evidence="5">
    <location>
        <begin position="271"/>
        <end position="282"/>
    </location>
</feature>
<gene>
    <name evidence="7" type="ORF">SAMN05192576_3299</name>
</gene>
<dbReference type="PROSITE" id="PS00149">
    <property type="entry name" value="SULFATASE_2"/>
    <property type="match status" value="1"/>
</dbReference>
<feature type="region of interest" description="Disordered" evidence="5">
    <location>
        <begin position="300"/>
        <end position="319"/>
    </location>
</feature>
<dbReference type="AlphaFoldDB" id="A0A1H0GQB8"/>
<dbReference type="InterPro" id="IPR017850">
    <property type="entry name" value="Alkaline_phosphatase_core_sf"/>
</dbReference>
<evidence type="ECO:0000256" key="2">
    <source>
        <dbReference type="ARBA" id="ARBA00022729"/>
    </source>
</evidence>
<proteinExistence type="inferred from homology"/>
<evidence type="ECO:0000256" key="3">
    <source>
        <dbReference type="ARBA" id="ARBA00022801"/>
    </source>
</evidence>
<sequence length="576" mass="64092">MPVLPSSSPRRFSAPKIIGPALLLVMVAVGLAVPHVGLAATPEAVSEAAAIGPVTPQKPRGKPNIVVVMADDMRVDELLHMPSLRAAVGNHGLTFQNSFSPYPLCCPARASFLTGRYAHNHHVYWHEAPYGYGAFDDSRTLATSLRAAGYSTGFVGKYLNRYGPARSKVSGKRSFKYVPRGWTDWRASIDATHGLGVHGSTYNYMDTPFNVNGKIDNRYRGRYQSNVIGDFSVDMARGFGRRAEPFFMYVNYVAPHFGGPREPDDPPSFLTDDRGRRQDVRTPARPPSVRGRFDALITRGAGMPKAGGSSEPDVSDKPHAFSRLPELNARERGALAELTRQRAEAIYVMDRQVNRLIRELKRSGEWANTVFMFTSDNGYYLGEHRRRSGKVRAHEPSLRVPFLVTGPGMRTKANRYDPITTIDVTASILDLAGARPPYRADGTSRVPTMRRGDRGWTVPVLNESTHGEGAARRTPGFGGPRTSIGIRTVRYSYIRNRTGEHELYDLKRDPLQLDNVHGQPGYAAVERALGRVWWRTRSCVGPECRVLLPRVLRAGSALEAKLTRGYWQRVRRVYGF</sequence>
<organism evidence="7 8">
    <name type="scientific">Nocardioides szechwanensis</name>
    <dbReference type="NCBI Taxonomy" id="1005944"/>
    <lineage>
        <taxon>Bacteria</taxon>
        <taxon>Bacillati</taxon>
        <taxon>Actinomycetota</taxon>
        <taxon>Actinomycetes</taxon>
        <taxon>Propionibacteriales</taxon>
        <taxon>Nocardioidaceae</taxon>
        <taxon>Nocardioides</taxon>
    </lineage>
</organism>
<feature type="region of interest" description="Disordered" evidence="5">
    <location>
        <begin position="459"/>
        <end position="479"/>
    </location>
</feature>
<reference evidence="7 8" key="1">
    <citation type="submission" date="2016-10" db="EMBL/GenBank/DDBJ databases">
        <authorList>
            <person name="de Groot N.N."/>
        </authorList>
    </citation>
    <scope>NUCLEOTIDE SEQUENCE [LARGE SCALE GENOMIC DNA]</scope>
    <source>
        <strain evidence="7 8">CGMCC 1.11147</strain>
    </source>
</reference>
<dbReference type="SUPFAM" id="SSF53649">
    <property type="entry name" value="Alkaline phosphatase-like"/>
    <property type="match status" value="1"/>
</dbReference>
<dbReference type="PROSITE" id="PS00523">
    <property type="entry name" value="SULFATASE_1"/>
    <property type="match status" value="1"/>
</dbReference>
<dbReference type="CDD" id="cd16147">
    <property type="entry name" value="G6S"/>
    <property type="match status" value="1"/>
</dbReference>
<keyword evidence="4" id="KW-0325">Glycoprotein</keyword>
<evidence type="ECO:0000256" key="5">
    <source>
        <dbReference type="SAM" id="MobiDB-lite"/>
    </source>
</evidence>
<dbReference type="InterPro" id="IPR000917">
    <property type="entry name" value="Sulfatase_N"/>
</dbReference>
<evidence type="ECO:0000256" key="1">
    <source>
        <dbReference type="ARBA" id="ARBA00008779"/>
    </source>
</evidence>